<keyword evidence="2" id="KW-1185">Reference proteome</keyword>
<gene>
    <name evidence="1" type="ORF">OPV22_003183</name>
</gene>
<name>A0AAV8S038_ENSVE</name>
<dbReference type="EMBL" id="JAQQAF010000001">
    <property type="protein sequence ID" value="KAJ8512749.1"/>
    <property type="molecule type" value="Genomic_DNA"/>
</dbReference>
<sequence length="264" mass="28727">MKLSLGSSSIPLSSLLIISPISAKQSPNLAASLRKMVQNSKAGLTDHRQLRIGDWLCVAATHPNVDMEHRVGDLYKRRRRNACEAPMVKKVGRHLPEAGLANTHGSLQAWLPESFPGETFGVVGCQWLFIRRLHDRDLVAAAVPEVVRTSEPTVHRYGIDPVSDSLHGVPDELLHWSTASGAAQHLNWSARVALVEVFYARGEAGGGGAPVHGASREKQWGVATNGAEIDLQHKITEHERALLGGDVESEMQLPLHRGCIVLPI</sequence>
<proteinExistence type="predicted"/>
<comment type="caution">
    <text evidence="1">The sequence shown here is derived from an EMBL/GenBank/DDBJ whole genome shotgun (WGS) entry which is preliminary data.</text>
</comment>
<accession>A0AAV8S038</accession>
<dbReference type="Proteomes" id="UP001222027">
    <property type="component" value="Unassembled WGS sequence"/>
</dbReference>
<evidence type="ECO:0000313" key="1">
    <source>
        <dbReference type="EMBL" id="KAJ8512749.1"/>
    </source>
</evidence>
<dbReference type="AlphaFoldDB" id="A0AAV8S038"/>
<protein>
    <submittedName>
        <fullName evidence="1">Uncharacterized protein</fullName>
    </submittedName>
</protein>
<evidence type="ECO:0000313" key="2">
    <source>
        <dbReference type="Proteomes" id="UP001222027"/>
    </source>
</evidence>
<organism evidence="1 2">
    <name type="scientific">Ensete ventricosum</name>
    <name type="common">Abyssinian banana</name>
    <name type="synonym">Musa ensete</name>
    <dbReference type="NCBI Taxonomy" id="4639"/>
    <lineage>
        <taxon>Eukaryota</taxon>
        <taxon>Viridiplantae</taxon>
        <taxon>Streptophyta</taxon>
        <taxon>Embryophyta</taxon>
        <taxon>Tracheophyta</taxon>
        <taxon>Spermatophyta</taxon>
        <taxon>Magnoliopsida</taxon>
        <taxon>Liliopsida</taxon>
        <taxon>Zingiberales</taxon>
        <taxon>Musaceae</taxon>
        <taxon>Ensete</taxon>
    </lineage>
</organism>
<reference evidence="1 2" key="1">
    <citation type="submission" date="2022-12" db="EMBL/GenBank/DDBJ databases">
        <title>Chromosome-scale assembly of the Ensete ventricosum genome.</title>
        <authorList>
            <person name="Dussert Y."/>
            <person name="Stocks J."/>
            <person name="Wendawek A."/>
            <person name="Woldeyes F."/>
            <person name="Nichols R.A."/>
            <person name="Borrell J.S."/>
        </authorList>
    </citation>
    <scope>NUCLEOTIDE SEQUENCE [LARGE SCALE GENOMIC DNA]</scope>
    <source>
        <strain evidence="2">cv. Maze</strain>
        <tissue evidence="1">Seeds</tissue>
    </source>
</reference>